<feature type="region of interest" description="Disordered" evidence="1">
    <location>
        <begin position="15"/>
        <end position="42"/>
    </location>
</feature>
<gene>
    <name evidence="2" type="ORF">AAFF_G00106840</name>
</gene>
<name>A0AAD7T2A0_9TELE</name>
<proteinExistence type="predicted"/>
<feature type="region of interest" description="Disordered" evidence="1">
    <location>
        <begin position="180"/>
        <end position="246"/>
    </location>
</feature>
<keyword evidence="3" id="KW-1185">Reference proteome</keyword>
<organism evidence="2 3">
    <name type="scientific">Aldrovandia affinis</name>
    <dbReference type="NCBI Taxonomy" id="143900"/>
    <lineage>
        <taxon>Eukaryota</taxon>
        <taxon>Metazoa</taxon>
        <taxon>Chordata</taxon>
        <taxon>Craniata</taxon>
        <taxon>Vertebrata</taxon>
        <taxon>Euteleostomi</taxon>
        <taxon>Actinopterygii</taxon>
        <taxon>Neopterygii</taxon>
        <taxon>Teleostei</taxon>
        <taxon>Notacanthiformes</taxon>
        <taxon>Halosauridae</taxon>
        <taxon>Aldrovandia</taxon>
    </lineage>
</organism>
<evidence type="ECO:0000256" key="1">
    <source>
        <dbReference type="SAM" id="MobiDB-lite"/>
    </source>
</evidence>
<reference evidence="2" key="1">
    <citation type="journal article" date="2023" name="Science">
        <title>Genome structures resolve the early diversification of teleost fishes.</title>
        <authorList>
            <person name="Parey E."/>
            <person name="Louis A."/>
            <person name="Montfort J."/>
            <person name="Bouchez O."/>
            <person name="Roques C."/>
            <person name="Iampietro C."/>
            <person name="Lluch J."/>
            <person name="Castinel A."/>
            <person name="Donnadieu C."/>
            <person name="Desvignes T."/>
            <person name="Floi Bucao C."/>
            <person name="Jouanno E."/>
            <person name="Wen M."/>
            <person name="Mejri S."/>
            <person name="Dirks R."/>
            <person name="Jansen H."/>
            <person name="Henkel C."/>
            <person name="Chen W.J."/>
            <person name="Zahm M."/>
            <person name="Cabau C."/>
            <person name="Klopp C."/>
            <person name="Thompson A.W."/>
            <person name="Robinson-Rechavi M."/>
            <person name="Braasch I."/>
            <person name="Lecointre G."/>
            <person name="Bobe J."/>
            <person name="Postlethwait J.H."/>
            <person name="Berthelot C."/>
            <person name="Roest Crollius H."/>
            <person name="Guiguen Y."/>
        </authorList>
    </citation>
    <scope>NUCLEOTIDE SEQUENCE</scope>
    <source>
        <strain evidence="2">NC1722</strain>
    </source>
</reference>
<dbReference type="EMBL" id="JAINUG010000017">
    <property type="protein sequence ID" value="KAJ8413102.1"/>
    <property type="molecule type" value="Genomic_DNA"/>
</dbReference>
<evidence type="ECO:0000313" key="2">
    <source>
        <dbReference type="EMBL" id="KAJ8413102.1"/>
    </source>
</evidence>
<sequence length="246" mass="27072">MWLRARFCVRHRVKARREREPGPMSRRQKARARASATAGWERQPRGMRPAIDVLRAPVPAWRREAVGCAVPWRELPRSPPPAQTRIPLAWPRSNTEVLAKVKARGDGGCVGGGGSMKCAWQLFKRRPFESEPRLRCTRKAGRHILGSGPNSSECPRELLHSILSEEGSLDVVLWRKEGPSGMAGELPGGVANRDAPESPPRPATALPGGWSDGSALPWRRRRTRDPAPGLAAVVEKGRPQVTGAHK</sequence>
<dbReference type="AlphaFoldDB" id="A0AAD7T2A0"/>
<accession>A0AAD7T2A0</accession>
<protein>
    <submittedName>
        <fullName evidence="2">Uncharacterized protein</fullName>
    </submittedName>
</protein>
<evidence type="ECO:0000313" key="3">
    <source>
        <dbReference type="Proteomes" id="UP001221898"/>
    </source>
</evidence>
<comment type="caution">
    <text evidence="2">The sequence shown here is derived from an EMBL/GenBank/DDBJ whole genome shotgun (WGS) entry which is preliminary data.</text>
</comment>
<dbReference type="Proteomes" id="UP001221898">
    <property type="component" value="Unassembled WGS sequence"/>
</dbReference>